<dbReference type="EMBL" id="MRVG01000005">
    <property type="protein sequence ID" value="PMB68855.1"/>
    <property type="molecule type" value="Genomic_DNA"/>
</dbReference>
<dbReference type="AlphaFoldDB" id="A0A2N6NNJ9"/>
<evidence type="ECO:0000256" key="1">
    <source>
        <dbReference type="SAM" id="MobiDB-lite"/>
    </source>
</evidence>
<proteinExistence type="predicted"/>
<evidence type="ECO:0000313" key="2">
    <source>
        <dbReference type="EMBL" id="PMB68855.1"/>
    </source>
</evidence>
<accession>A0A2N6NNJ9</accession>
<organism evidence="2 3">
    <name type="scientific">Beauveria bassiana</name>
    <name type="common">White muscardine disease fungus</name>
    <name type="synonym">Tritirachium shiotae</name>
    <dbReference type="NCBI Taxonomy" id="176275"/>
    <lineage>
        <taxon>Eukaryota</taxon>
        <taxon>Fungi</taxon>
        <taxon>Dikarya</taxon>
        <taxon>Ascomycota</taxon>
        <taxon>Pezizomycotina</taxon>
        <taxon>Sordariomycetes</taxon>
        <taxon>Hypocreomycetidae</taxon>
        <taxon>Hypocreales</taxon>
        <taxon>Cordycipitaceae</taxon>
        <taxon>Beauveria</taxon>
    </lineage>
</organism>
<comment type="caution">
    <text evidence="2">The sequence shown here is derived from an EMBL/GenBank/DDBJ whole genome shotgun (WGS) entry which is preliminary data.</text>
</comment>
<feature type="compositionally biased region" description="Basic residues" evidence="1">
    <location>
        <begin position="68"/>
        <end position="86"/>
    </location>
</feature>
<feature type="region of interest" description="Disordered" evidence="1">
    <location>
        <begin position="65"/>
        <end position="101"/>
    </location>
</feature>
<protein>
    <submittedName>
        <fullName evidence="2">Uncharacterized protein</fullName>
    </submittedName>
</protein>
<gene>
    <name evidence="2" type="ORF">BM221_005439</name>
</gene>
<dbReference type="Proteomes" id="UP000235728">
    <property type="component" value="Unassembled WGS sequence"/>
</dbReference>
<reference evidence="2 3" key="1">
    <citation type="journal article" date="2016" name="Appl. Microbiol. Biotechnol.">
        <title>Characterization of T-DNA insertion mutants with decreased virulence in the entomopathogenic fungus Beauveria bassiana JEF-007.</title>
        <authorList>
            <person name="Kim S."/>
            <person name="Lee S.J."/>
            <person name="Nai Y.S."/>
            <person name="Yu J.S."/>
            <person name="Lee M.R."/>
            <person name="Yang Y.T."/>
            <person name="Kim J.S."/>
        </authorList>
    </citation>
    <scope>NUCLEOTIDE SEQUENCE [LARGE SCALE GENOMIC DNA]</scope>
    <source>
        <strain evidence="2 3">JEF-007</strain>
    </source>
</reference>
<sequence>MSDLEASIGTINDAVDNCELLGVVRQNLPHEKNVNYKSWLEANPTWSPGMPVGEVITNAVVMYDKSGKPQRRPKPYHRTRGRRPYKAHLNYPHLDGSTSGREPLEFQKFFSTLSDN</sequence>
<name>A0A2N6NNJ9_BEABA</name>
<evidence type="ECO:0000313" key="3">
    <source>
        <dbReference type="Proteomes" id="UP000235728"/>
    </source>
</evidence>